<dbReference type="EMBL" id="AGNL01018689">
    <property type="protein sequence ID" value="EJK62689.1"/>
    <property type="molecule type" value="Genomic_DNA"/>
</dbReference>
<evidence type="ECO:0000313" key="10">
    <source>
        <dbReference type="EMBL" id="EJK62689.1"/>
    </source>
</evidence>
<feature type="region of interest" description="Disordered" evidence="8">
    <location>
        <begin position="844"/>
        <end position="864"/>
    </location>
</feature>
<evidence type="ECO:0000256" key="8">
    <source>
        <dbReference type="SAM" id="MobiDB-lite"/>
    </source>
</evidence>
<protein>
    <recommendedName>
        <fullName evidence="12">Glycosyltransferase family 92 protein</fullName>
    </recommendedName>
</protein>
<dbReference type="eggNOG" id="ENOG502SMBN">
    <property type="taxonomic scope" value="Eukaryota"/>
</dbReference>
<feature type="compositionally biased region" description="Basic and acidic residues" evidence="8">
    <location>
        <begin position="844"/>
        <end position="853"/>
    </location>
</feature>
<dbReference type="InterPro" id="IPR043132">
    <property type="entry name" value="BCAT-like_C"/>
</dbReference>
<evidence type="ECO:0000256" key="6">
    <source>
        <dbReference type="ARBA" id="ARBA00022989"/>
    </source>
</evidence>
<evidence type="ECO:0000256" key="9">
    <source>
        <dbReference type="SAM" id="Phobius"/>
    </source>
</evidence>
<dbReference type="PANTHER" id="PTHR21461:SF69">
    <property type="entry name" value="GLYCOSYLTRANSFERASE FAMILY 92 PROTEIN"/>
    <property type="match status" value="1"/>
</dbReference>
<keyword evidence="6 9" id="KW-1133">Transmembrane helix</keyword>
<evidence type="ECO:0000256" key="1">
    <source>
        <dbReference type="ARBA" id="ARBA00004167"/>
    </source>
</evidence>
<dbReference type="GO" id="GO:0005737">
    <property type="term" value="C:cytoplasm"/>
    <property type="evidence" value="ECO:0007669"/>
    <property type="project" value="TreeGrafter"/>
</dbReference>
<evidence type="ECO:0008006" key="12">
    <source>
        <dbReference type="Google" id="ProtNLM"/>
    </source>
</evidence>
<evidence type="ECO:0000313" key="11">
    <source>
        <dbReference type="Proteomes" id="UP000266841"/>
    </source>
</evidence>
<name>K0SCR8_THAOC</name>
<dbReference type="OrthoDB" id="2526284at2759"/>
<dbReference type="InterPro" id="IPR008166">
    <property type="entry name" value="Glyco_transf_92"/>
</dbReference>
<dbReference type="Pfam" id="PF01697">
    <property type="entry name" value="Glyco_transf_92"/>
    <property type="match status" value="1"/>
</dbReference>
<dbReference type="Proteomes" id="UP000266841">
    <property type="component" value="Unassembled WGS sequence"/>
</dbReference>
<proteinExistence type="inferred from homology"/>
<dbReference type="PANTHER" id="PTHR21461">
    <property type="entry name" value="GLYCOSYLTRANSFERASE FAMILY 92 PROTEIN"/>
    <property type="match status" value="1"/>
</dbReference>
<comment type="similarity">
    <text evidence="2">Belongs to the glycosyltransferase 92 family.</text>
</comment>
<evidence type="ECO:0000256" key="2">
    <source>
        <dbReference type="ARBA" id="ARBA00007647"/>
    </source>
</evidence>
<evidence type="ECO:0000256" key="5">
    <source>
        <dbReference type="ARBA" id="ARBA00022692"/>
    </source>
</evidence>
<comment type="subcellular location">
    <subcellularLocation>
        <location evidence="1">Membrane</location>
        <topology evidence="1">Single-pass membrane protein</topology>
    </subcellularLocation>
</comment>
<dbReference type="Gene3D" id="3.20.10.10">
    <property type="entry name" value="D-amino Acid Aminotransferase, subunit A, domain 2"/>
    <property type="match status" value="1"/>
</dbReference>
<dbReference type="GO" id="GO:0016757">
    <property type="term" value="F:glycosyltransferase activity"/>
    <property type="evidence" value="ECO:0007669"/>
    <property type="project" value="UniProtKB-KW"/>
</dbReference>
<accession>K0SCR8</accession>
<evidence type="ECO:0000256" key="7">
    <source>
        <dbReference type="ARBA" id="ARBA00023136"/>
    </source>
</evidence>
<reference evidence="10 11" key="1">
    <citation type="journal article" date="2012" name="Genome Biol.">
        <title>Genome and low-iron response of an oceanic diatom adapted to chronic iron limitation.</title>
        <authorList>
            <person name="Lommer M."/>
            <person name="Specht M."/>
            <person name="Roy A.S."/>
            <person name="Kraemer L."/>
            <person name="Andreson R."/>
            <person name="Gutowska M.A."/>
            <person name="Wolf J."/>
            <person name="Bergner S.V."/>
            <person name="Schilhabel M.B."/>
            <person name="Klostermeier U.C."/>
            <person name="Beiko R.G."/>
            <person name="Rosenstiel P."/>
            <person name="Hippler M."/>
            <person name="Laroche J."/>
        </authorList>
    </citation>
    <scope>NUCLEOTIDE SEQUENCE [LARGE SCALE GENOMIC DNA]</scope>
    <source>
        <strain evidence="10 11">CCMP1005</strain>
    </source>
</reference>
<gene>
    <name evidence="10" type="ORF">THAOC_16691</name>
</gene>
<sequence>MIILRPIKKIVRRGASVGLEEGPPACPRAGFSVVHQTLTGGPGIGRDTRSSCHEARQHLLELQSRNHGYNRRRQFCISTDLLVRASMYRRRSQSSRSGASPRSTIGEFRSALLPVLLVASIWCFIFWTSLWFSLYDSLSDDVDDNRLFNRRGKGVLAKKLEQFLAGSPSPETVDVRRWEESTIEDSVLRRMVDPDSSSKLQQFLKQSSGGYPNLIIEAFLETALETDGTERLASRASNNPQDLVRTAYPYNRESASSNFDKQGACSRVGAQWTLPTSHPPALDKIFDRNVLRKENMYDHRHALAGISIEKNNSGFCPVDADPFLPWLHDVFPSGDGSFIELVISNKRRCNTDPNKFVSDLINLEPQIALMQPVPVKRGGSGRYVLATSIDDADKDGRQTRFICRFHSSILEGTTLRNIELGETLSTYSYNPEHANYLKRGSKPILTSLEQGHDEQIWNAVWNARCPVPQFVEGDGLTLQAFIASGKTVLHGVPSVYLDLVPVRTPARRTKEGFGIPGVKSTFDPDLVWGDDHYLPPVQASGRLVNIPVCLPPTVERPVIDVGDFELTRPSERKDKTHFLVGCVWAAHSFSTRGQTTISDQSTSSRLLEFLTYHTSIAGFDHVYVYDNSLSNRTLQHVTDLFPRDVVTRIPWPHRVCNNNRPMHSNPGERSSQYAAESSCRARYGPNTLWMASLDVGNWTSIREWLEHVTRREKKTKILSFYQTRALPNVDTMLIDGIANHVSLDAKIRGGDLVKDPNKTFLETYNCEPTVHPKPQEWAWRAKKQIYNPSYVLNHFVHYSVVSKQVLDNPMESSPRFVERKPFERRVDELNEGFMLHTKTTAPDKTRNWSEKCTRRGGGSQSKSCNVGIPSKQILGKVGPAVSDTNSGFLAVCRREHRTVTRVKAFEASITDGNEVKISSVEGAARNWMERIADREGRDHGTGAYTVVRCEANFDNDEDMKWGYWGLEDFHLQRLASSFRLLLRHRGVCSEDDFDELKQKTRIVADTLLREAKHLEAPVLMLTILWTPTPGELEISPTLSPRVRGHVAVANVSDKLSEPITACLALPTEPTGEALALLPSRQKRSCEVGPSAKISAWCTSRRPLEGVRFKPQGVGEVLLVRKRADVGGEFDFIASLEVLEGLVSNIFVIYADGTVRTACTNSVLSGYARGVVLQSISSCPGLRAIDRSCEESNPASNERQRLWTLPVE</sequence>
<dbReference type="AlphaFoldDB" id="K0SCR8"/>
<dbReference type="GO" id="GO:0016020">
    <property type="term" value="C:membrane"/>
    <property type="evidence" value="ECO:0007669"/>
    <property type="project" value="UniProtKB-SubCell"/>
</dbReference>
<feature type="transmembrane region" description="Helical" evidence="9">
    <location>
        <begin position="111"/>
        <end position="132"/>
    </location>
</feature>
<keyword evidence="3" id="KW-0328">Glycosyltransferase</keyword>
<evidence type="ECO:0000256" key="3">
    <source>
        <dbReference type="ARBA" id="ARBA00022676"/>
    </source>
</evidence>
<evidence type="ECO:0000256" key="4">
    <source>
        <dbReference type="ARBA" id="ARBA00022679"/>
    </source>
</evidence>
<comment type="caution">
    <text evidence="10">The sequence shown here is derived from an EMBL/GenBank/DDBJ whole genome shotgun (WGS) entry which is preliminary data.</text>
</comment>
<keyword evidence="11" id="KW-1185">Reference proteome</keyword>
<keyword evidence="5 9" id="KW-0812">Transmembrane</keyword>
<keyword evidence="4" id="KW-0808">Transferase</keyword>
<keyword evidence="7 9" id="KW-0472">Membrane</keyword>
<organism evidence="10 11">
    <name type="scientific">Thalassiosira oceanica</name>
    <name type="common">Marine diatom</name>
    <dbReference type="NCBI Taxonomy" id="159749"/>
    <lineage>
        <taxon>Eukaryota</taxon>
        <taxon>Sar</taxon>
        <taxon>Stramenopiles</taxon>
        <taxon>Ochrophyta</taxon>
        <taxon>Bacillariophyta</taxon>
        <taxon>Coscinodiscophyceae</taxon>
        <taxon>Thalassiosirophycidae</taxon>
        <taxon>Thalassiosirales</taxon>
        <taxon>Thalassiosiraceae</taxon>
        <taxon>Thalassiosira</taxon>
    </lineage>
</organism>